<keyword evidence="3" id="KW-1185">Reference proteome</keyword>
<dbReference type="AlphaFoldDB" id="A0A699ZM59"/>
<name>A0A699ZM59_HAELA</name>
<organism evidence="2 3">
    <name type="scientific">Haematococcus lacustris</name>
    <name type="common">Green alga</name>
    <name type="synonym">Haematococcus pluvialis</name>
    <dbReference type="NCBI Taxonomy" id="44745"/>
    <lineage>
        <taxon>Eukaryota</taxon>
        <taxon>Viridiplantae</taxon>
        <taxon>Chlorophyta</taxon>
        <taxon>core chlorophytes</taxon>
        <taxon>Chlorophyceae</taxon>
        <taxon>CS clade</taxon>
        <taxon>Chlamydomonadales</taxon>
        <taxon>Haematococcaceae</taxon>
        <taxon>Haematococcus</taxon>
    </lineage>
</organism>
<comment type="caution">
    <text evidence="2">The sequence shown here is derived from an EMBL/GenBank/DDBJ whole genome shotgun (WGS) entry which is preliminary data.</text>
</comment>
<accession>A0A699ZM59</accession>
<evidence type="ECO:0000256" key="1">
    <source>
        <dbReference type="SAM" id="MobiDB-lite"/>
    </source>
</evidence>
<dbReference type="EMBL" id="BLLF01001489">
    <property type="protein sequence ID" value="GFH19598.1"/>
    <property type="molecule type" value="Genomic_DNA"/>
</dbReference>
<proteinExistence type="predicted"/>
<reference evidence="2 3" key="1">
    <citation type="submission" date="2020-02" db="EMBL/GenBank/DDBJ databases">
        <title>Draft genome sequence of Haematococcus lacustris strain NIES-144.</title>
        <authorList>
            <person name="Morimoto D."/>
            <person name="Nakagawa S."/>
            <person name="Yoshida T."/>
            <person name="Sawayama S."/>
        </authorList>
    </citation>
    <scope>NUCLEOTIDE SEQUENCE [LARGE SCALE GENOMIC DNA]</scope>
    <source>
        <strain evidence="2 3">NIES-144</strain>
    </source>
</reference>
<protein>
    <submittedName>
        <fullName evidence="2">Uncharacterized protein</fullName>
    </submittedName>
</protein>
<evidence type="ECO:0000313" key="2">
    <source>
        <dbReference type="EMBL" id="GFH19598.1"/>
    </source>
</evidence>
<gene>
    <name evidence="2" type="ORF">HaLaN_16565</name>
</gene>
<sequence>MVADMVRLPHRVPGGQGDGDVPQPATDGWCGGHCAGYWPASPGPWSASTGGAGLLTVGLNPTQGLH</sequence>
<dbReference type="Proteomes" id="UP000485058">
    <property type="component" value="Unassembled WGS sequence"/>
</dbReference>
<feature type="region of interest" description="Disordered" evidence="1">
    <location>
        <begin position="1"/>
        <end position="24"/>
    </location>
</feature>
<evidence type="ECO:0000313" key="3">
    <source>
        <dbReference type="Proteomes" id="UP000485058"/>
    </source>
</evidence>